<evidence type="ECO:0000313" key="1">
    <source>
        <dbReference type="EMBL" id="MFD1455710.1"/>
    </source>
</evidence>
<accession>A0ABW4D4L4</accession>
<comment type="caution">
    <text evidence="1">The sequence shown here is derived from an EMBL/GenBank/DDBJ whole genome shotgun (WGS) entry which is preliminary data.</text>
</comment>
<reference evidence="2" key="1">
    <citation type="journal article" date="2019" name="Int. J. Syst. Evol. Microbiol.">
        <title>The Global Catalogue of Microorganisms (GCM) 10K type strain sequencing project: providing services to taxonomists for standard genome sequencing and annotation.</title>
        <authorList>
            <consortium name="The Broad Institute Genomics Platform"/>
            <consortium name="The Broad Institute Genome Sequencing Center for Infectious Disease"/>
            <person name="Wu L."/>
            <person name="Ma J."/>
        </authorList>
    </citation>
    <scope>NUCLEOTIDE SEQUENCE [LARGE SCALE GENOMIC DNA]</scope>
    <source>
        <strain evidence="2">CCM 8979</strain>
    </source>
</reference>
<dbReference type="Proteomes" id="UP001597189">
    <property type="component" value="Unassembled WGS sequence"/>
</dbReference>
<keyword evidence="2" id="KW-1185">Reference proteome</keyword>
<gene>
    <name evidence="1" type="ORF">ACFQ44_08490</name>
</gene>
<dbReference type="EMBL" id="JBHTOD010000006">
    <property type="protein sequence ID" value="MFD1455710.1"/>
    <property type="molecule type" value="Genomic_DNA"/>
</dbReference>
<dbReference type="RefSeq" id="WP_203645688.1">
    <property type="nucleotide sequence ID" value="NZ_BOLN01000006.1"/>
</dbReference>
<name>A0ABW4D4L4_9LACO</name>
<proteinExistence type="predicted"/>
<sequence length="124" mass="14346">MLKQFGIYWLFVDYHGHSKSSGIDGEERPFLLLSYTDDSVTLYPISGFEHLRYKSEYVQNLAFVLRPNQTNQLRKTSYIAFSHPSMEMSAEKFKQVVTTLMVAKLSAADIQRLLLFMSNNNLLN</sequence>
<evidence type="ECO:0000313" key="2">
    <source>
        <dbReference type="Proteomes" id="UP001597189"/>
    </source>
</evidence>
<organism evidence="1 2">
    <name type="scientific">Levilactobacillus lanxiensis</name>
    <dbReference type="NCBI Taxonomy" id="2799568"/>
    <lineage>
        <taxon>Bacteria</taxon>
        <taxon>Bacillati</taxon>
        <taxon>Bacillota</taxon>
        <taxon>Bacilli</taxon>
        <taxon>Lactobacillales</taxon>
        <taxon>Lactobacillaceae</taxon>
        <taxon>Levilactobacillus</taxon>
    </lineage>
</organism>
<protein>
    <submittedName>
        <fullName evidence="1">Uncharacterized protein</fullName>
    </submittedName>
</protein>